<organism evidence="1">
    <name type="scientific">marine sediment metagenome</name>
    <dbReference type="NCBI Taxonomy" id="412755"/>
    <lineage>
        <taxon>unclassified sequences</taxon>
        <taxon>metagenomes</taxon>
        <taxon>ecological metagenomes</taxon>
    </lineage>
</organism>
<comment type="caution">
    <text evidence="1">The sequence shown here is derived from an EMBL/GenBank/DDBJ whole genome shotgun (WGS) entry which is preliminary data.</text>
</comment>
<gene>
    <name evidence="1" type="ORF">LCGC14_3149300</name>
</gene>
<dbReference type="EMBL" id="LAZR01069279">
    <property type="protein sequence ID" value="KKK48023.1"/>
    <property type="molecule type" value="Genomic_DNA"/>
</dbReference>
<evidence type="ECO:0000313" key="1">
    <source>
        <dbReference type="EMBL" id="KKK48023.1"/>
    </source>
</evidence>
<name>A0A0F8VUJ7_9ZZZZ</name>
<accession>A0A0F8VUJ7</accession>
<sequence length="163" mass="16560">MFFTGTDYTEGDGAFATFAARLKSGGNGKILVEVYATSGMIAATPYRVGYFYTTESAGALWLQPQTFATNPAIGLIGVASDVVASGCNGWIQIRGPIGSVSFGVASQTGSAGHAIFWGSSAGLKATSSTYIGAVHQVGILTDTIAGTNTASLLLVGNAYAQSV</sequence>
<protein>
    <submittedName>
        <fullName evidence="1">Uncharacterized protein</fullName>
    </submittedName>
</protein>
<proteinExistence type="predicted"/>
<reference evidence="1" key="1">
    <citation type="journal article" date="2015" name="Nature">
        <title>Complex archaea that bridge the gap between prokaryotes and eukaryotes.</title>
        <authorList>
            <person name="Spang A."/>
            <person name="Saw J.H."/>
            <person name="Jorgensen S.L."/>
            <person name="Zaremba-Niedzwiedzka K."/>
            <person name="Martijn J."/>
            <person name="Lind A.E."/>
            <person name="van Eijk R."/>
            <person name="Schleper C."/>
            <person name="Guy L."/>
            <person name="Ettema T.J."/>
        </authorList>
    </citation>
    <scope>NUCLEOTIDE SEQUENCE</scope>
</reference>
<dbReference type="AlphaFoldDB" id="A0A0F8VUJ7"/>